<dbReference type="PANTHER" id="PTHR38595:SF2">
    <property type="entry name" value="TYPE VI SECRETION SYSTEM BASEPLATE SUBUNIT TSSE"/>
    <property type="match status" value="1"/>
</dbReference>
<proteinExistence type="predicted"/>
<evidence type="ECO:0000313" key="3">
    <source>
        <dbReference type="Proteomes" id="UP000814010"/>
    </source>
</evidence>
<feature type="domain" description="IraD/Gp25-like" evidence="1">
    <location>
        <begin position="27"/>
        <end position="111"/>
    </location>
</feature>
<dbReference type="PANTHER" id="PTHR38595">
    <property type="entry name" value="CYTOPLASMIC PROTEIN-RELATED"/>
    <property type="match status" value="1"/>
</dbReference>
<dbReference type="Gene3D" id="3.10.450.40">
    <property type="match status" value="1"/>
</dbReference>
<dbReference type="AlphaFoldDB" id="A0A9Q4A8Q6"/>
<dbReference type="InterPro" id="IPR053176">
    <property type="entry name" value="T6SS_TssE1-like"/>
</dbReference>
<dbReference type="InterPro" id="IPR007048">
    <property type="entry name" value="IraD/Gp25-like"/>
</dbReference>
<accession>A0A9Q4A8Q6</accession>
<protein>
    <submittedName>
        <fullName evidence="2">Type VI secretion system baseplate subunit TssE</fullName>
    </submittedName>
</protein>
<evidence type="ECO:0000259" key="1">
    <source>
        <dbReference type="Pfam" id="PF04965"/>
    </source>
</evidence>
<dbReference type="Proteomes" id="UP000814010">
    <property type="component" value="Unassembled WGS sequence"/>
</dbReference>
<dbReference type="SUPFAM" id="SSF160719">
    <property type="entry name" value="gpW/gp25-like"/>
    <property type="match status" value="1"/>
</dbReference>
<reference evidence="2" key="1">
    <citation type="submission" date="2019-11" db="EMBL/GenBank/DDBJ databases">
        <title>Epiphytic Pseudomonas syringae from cherry orchards.</title>
        <authorList>
            <person name="Hulin M.T."/>
        </authorList>
    </citation>
    <scope>NUCLEOTIDE SEQUENCE</scope>
    <source>
        <strain evidence="2">PA-2-5E</strain>
    </source>
</reference>
<name>A0A9Q4A8Q6_PSESX</name>
<gene>
    <name evidence="2" type="primary">tssE</name>
    <name evidence="2" type="ORF">GIV53_22420</name>
</gene>
<dbReference type="EMBL" id="WKAE01000350">
    <property type="protein sequence ID" value="MCF5631997.1"/>
    <property type="molecule type" value="Genomic_DNA"/>
</dbReference>
<organism evidence="2 3">
    <name type="scientific">Pseudomonas syringae</name>
    <dbReference type="NCBI Taxonomy" id="317"/>
    <lineage>
        <taxon>Bacteria</taxon>
        <taxon>Pseudomonadati</taxon>
        <taxon>Pseudomonadota</taxon>
        <taxon>Gammaproteobacteria</taxon>
        <taxon>Pseudomonadales</taxon>
        <taxon>Pseudomonadaceae</taxon>
        <taxon>Pseudomonas</taxon>
    </lineage>
</organism>
<sequence>MNANGSLFERLAGHNTQRGLDNEERLMISIAAHLSNMLGTRAGSVKMLPDYGLPDLNDMNLSLHETLKQSRTAIEKVIRTYEPRLFDVYVMAGESRGCPLTRQFAVDASVEIAGTRKAVRFFATVSGSGQVSIE</sequence>
<dbReference type="Pfam" id="PF04965">
    <property type="entry name" value="GPW_gp25"/>
    <property type="match status" value="1"/>
</dbReference>
<dbReference type="InterPro" id="IPR017737">
    <property type="entry name" value="TssE1-like"/>
</dbReference>
<comment type="caution">
    <text evidence="2">The sequence shown here is derived from an EMBL/GenBank/DDBJ whole genome shotgun (WGS) entry which is preliminary data.</text>
</comment>
<dbReference type="RefSeq" id="WP_058824620.1">
    <property type="nucleotide sequence ID" value="NZ_CAWQUS010000093.1"/>
</dbReference>
<evidence type="ECO:0000313" key="2">
    <source>
        <dbReference type="EMBL" id="MCF5631997.1"/>
    </source>
</evidence>
<dbReference type="NCBIfam" id="TIGR03357">
    <property type="entry name" value="VI_zyme"/>
    <property type="match status" value="1"/>
</dbReference>